<feature type="transmembrane region" description="Helical" evidence="1">
    <location>
        <begin position="101"/>
        <end position="124"/>
    </location>
</feature>
<evidence type="ECO:0000256" key="1">
    <source>
        <dbReference type="SAM" id="Phobius"/>
    </source>
</evidence>
<accession>A0A424Z445</accession>
<evidence type="ECO:0000313" key="3">
    <source>
        <dbReference type="Proteomes" id="UP000284763"/>
    </source>
</evidence>
<dbReference type="Gene3D" id="1.20.950.20">
    <property type="entry name" value="Transmembrane di-heme cytochromes, Chain C"/>
    <property type="match status" value="1"/>
</dbReference>
<feature type="transmembrane region" description="Helical" evidence="1">
    <location>
        <begin position="144"/>
        <end position="163"/>
    </location>
</feature>
<keyword evidence="1" id="KW-0812">Transmembrane</keyword>
<keyword evidence="1" id="KW-1133">Transmembrane helix</keyword>
<proteinExistence type="predicted"/>
<dbReference type="Proteomes" id="UP000284763">
    <property type="component" value="Unassembled WGS sequence"/>
</dbReference>
<feature type="transmembrane region" description="Helical" evidence="1">
    <location>
        <begin position="175"/>
        <end position="200"/>
    </location>
</feature>
<feature type="transmembrane region" description="Helical" evidence="1">
    <location>
        <begin position="212"/>
        <end position="233"/>
    </location>
</feature>
<keyword evidence="1" id="KW-0472">Membrane</keyword>
<comment type="caution">
    <text evidence="2">The sequence shown here is derived from an EMBL/GenBank/DDBJ whole genome shotgun (WGS) entry which is preliminary data.</text>
</comment>
<evidence type="ECO:0000313" key="2">
    <source>
        <dbReference type="EMBL" id="RQD91408.1"/>
    </source>
</evidence>
<protein>
    <submittedName>
        <fullName evidence="2">Disulfide reductase</fullName>
    </submittedName>
</protein>
<dbReference type="RefSeq" id="WP_259132933.1">
    <property type="nucleotide sequence ID" value="NZ_JANUCS010000001.1"/>
</dbReference>
<name>A0A424Z445_9EURY</name>
<gene>
    <name evidence="2" type="ORF">D5R95_01140</name>
</gene>
<sequence length="255" mass="29012">MEYFSGFTPEWKITFGQMMVLSTIAILIFLYGMYLNLKKWSYGSEGYGLEPSNGNVLAFIKTFIIQLGQASHAPHAQPLWKVIILDILLQRRIWRKHPIRWFMHMAIFVGWMTLFLLSVAMFVVELMHLAGINVDPMAFRESAQWAFHWFSILLTVGVLIAIFRRIFIPKIREATIAYDTILLAGLTLIIVTGFVANGIRIDQVWGLGIDPFYAPIVALFHSVISLLFCIAYIPFSKYIHVIATPLALIANKGGE</sequence>
<dbReference type="AlphaFoldDB" id="A0A424Z445"/>
<dbReference type="EMBL" id="QZAB01000078">
    <property type="protein sequence ID" value="RQD91408.1"/>
    <property type="molecule type" value="Genomic_DNA"/>
</dbReference>
<dbReference type="SUPFAM" id="SSF103501">
    <property type="entry name" value="Respiratory nitrate reductase 1 gamma chain"/>
    <property type="match status" value="1"/>
</dbReference>
<feature type="transmembrane region" description="Helical" evidence="1">
    <location>
        <begin position="15"/>
        <end position="34"/>
    </location>
</feature>
<organism evidence="2 3">
    <name type="scientific">Methanosalsum natronophilum</name>
    <dbReference type="NCBI Taxonomy" id="768733"/>
    <lineage>
        <taxon>Archaea</taxon>
        <taxon>Methanobacteriati</taxon>
        <taxon>Methanobacteriota</taxon>
        <taxon>Stenosarchaea group</taxon>
        <taxon>Methanomicrobia</taxon>
        <taxon>Methanosarcinales</taxon>
        <taxon>Methanosarcinaceae</taxon>
        <taxon>Methanosalsum</taxon>
    </lineage>
</organism>
<reference evidence="2 3" key="1">
    <citation type="submission" date="2018-08" db="EMBL/GenBank/DDBJ databases">
        <title>The metabolism and importance of syntrophic acetate oxidation coupled to methane or sulfide production in haloalkaline environments.</title>
        <authorList>
            <person name="Timmers P.H.A."/>
            <person name="Vavourakis C.D."/>
            <person name="Sorokin D.Y."/>
            <person name="Sinninghe Damste J.S."/>
            <person name="Muyzer G."/>
            <person name="Stams A.J.M."/>
            <person name="Plugge C.M."/>
        </authorList>
    </citation>
    <scope>NUCLEOTIDE SEQUENCE [LARGE SCALE GENOMIC DNA]</scope>
    <source>
        <strain evidence="2">MSAO_Arc3</strain>
    </source>
</reference>
<dbReference type="InterPro" id="IPR036197">
    <property type="entry name" value="NarG-like_sf"/>
</dbReference>